<name>A0A0G1J1U2_9BACT</name>
<dbReference type="Proteomes" id="UP000034617">
    <property type="component" value="Unassembled WGS sequence"/>
</dbReference>
<sequence>MQKNRIKTVLSVILAVCCLAAVSVDVYQQSVSLRTLGAWIVLLGSFFFITRGLLHKQPASHHVSCVTKKEKIILLLLGIETLVSLWWFGIQPTHFHYDEFITATTSYTLPIFQKINWFGVFPNIDEWVCQFPILFHILQYPFIRVFPTVMGVRMSTWPYTVGTVCIVYLMTRHITKRKVLAFFAANAFIFIAPQQYIGSLGLHFHAGIFFFMLSIYSFMKISDEQRPLDVFVLGISAACCYLGYTAAYIIAPLLIMMGVIRMLLKPKKKLLIAYAIASIIALFAVTPWIIYAVRYNNFFLQRINQINVFTGTWIESQNKVTIQNITTLLPTRILTILSSFLRDNKSGVGEYFFGSMALLDPFSVILLCSGVVYFMILIVRKKFNAFVLVTSMVLLFITSTVLTQNPTPFHRLSIDFPFVGICIGCGMGTMYILWSKYSTLRTVGYAISILLLIAYIFVNTYRAGIMVENDKTLRNMESLSIAWYVKAYTHPGDSVQIIAFPQYHLGKELFFRTNGTIRYITDRTIEVMDMPEPQLIIVQYPNNETLSAVKKRYPNAARLYDPFTLHNHAVFINQ</sequence>
<protein>
    <recommendedName>
        <fullName evidence="4">Glycosyltransferase RgtA/B/C/D-like domain-containing protein</fullName>
    </recommendedName>
</protein>
<feature type="transmembrane region" description="Helical" evidence="1">
    <location>
        <begin position="414"/>
        <end position="434"/>
    </location>
</feature>
<comment type="caution">
    <text evidence="2">The sequence shown here is derived from an EMBL/GenBank/DDBJ whole genome shotgun (WGS) entry which is preliminary data.</text>
</comment>
<keyword evidence="1" id="KW-1133">Transmembrane helix</keyword>
<dbReference type="EMBL" id="LCHM01000014">
    <property type="protein sequence ID" value="KKT38047.1"/>
    <property type="molecule type" value="Genomic_DNA"/>
</dbReference>
<feature type="transmembrane region" description="Helical" evidence="1">
    <location>
        <begin position="440"/>
        <end position="458"/>
    </location>
</feature>
<feature type="transmembrane region" description="Helical" evidence="1">
    <location>
        <begin position="351"/>
        <end position="377"/>
    </location>
</feature>
<reference evidence="2 3" key="1">
    <citation type="journal article" date="2015" name="Nature">
        <title>rRNA introns, odd ribosomes, and small enigmatic genomes across a large radiation of phyla.</title>
        <authorList>
            <person name="Brown C.T."/>
            <person name="Hug L.A."/>
            <person name="Thomas B.C."/>
            <person name="Sharon I."/>
            <person name="Castelle C.J."/>
            <person name="Singh A."/>
            <person name="Wilkins M.J."/>
            <person name="Williams K.H."/>
            <person name="Banfield J.F."/>
        </authorList>
    </citation>
    <scope>NUCLEOTIDE SEQUENCE [LARGE SCALE GENOMIC DNA]</scope>
</reference>
<keyword evidence="1" id="KW-0812">Transmembrane</keyword>
<evidence type="ECO:0008006" key="4">
    <source>
        <dbReference type="Google" id="ProtNLM"/>
    </source>
</evidence>
<gene>
    <name evidence="2" type="ORF">UW22_C0014G0006</name>
</gene>
<feature type="transmembrane region" description="Helical" evidence="1">
    <location>
        <begin position="231"/>
        <end position="251"/>
    </location>
</feature>
<feature type="transmembrane region" description="Helical" evidence="1">
    <location>
        <begin position="271"/>
        <end position="293"/>
    </location>
</feature>
<feature type="transmembrane region" description="Helical" evidence="1">
    <location>
        <begin position="202"/>
        <end position="219"/>
    </location>
</feature>
<accession>A0A0G1J1U2</accession>
<evidence type="ECO:0000313" key="3">
    <source>
        <dbReference type="Proteomes" id="UP000034617"/>
    </source>
</evidence>
<keyword evidence="1" id="KW-0472">Membrane</keyword>
<organism evidence="2 3">
    <name type="scientific">Candidatus Gottesmanbacteria bacterium GW2011_GWB1_44_11c</name>
    <dbReference type="NCBI Taxonomy" id="1618447"/>
    <lineage>
        <taxon>Bacteria</taxon>
        <taxon>Candidatus Gottesmaniibacteriota</taxon>
    </lineage>
</organism>
<feature type="transmembrane region" description="Helical" evidence="1">
    <location>
        <begin position="33"/>
        <end position="51"/>
    </location>
</feature>
<dbReference type="AlphaFoldDB" id="A0A0G1J1U2"/>
<evidence type="ECO:0000313" key="2">
    <source>
        <dbReference type="EMBL" id="KKT38047.1"/>
    </source>
</evidence>
<feature type="transmembrane region" description="Helical" evidence="1">
    <location>
        <begin position="150"/>
        <end position="170"/>
    </location>
</feature>
<feature type="transmembrane region" description="Helical" evidence="1">
    <location>
        <begin position="72"/>
        <end position="90"/>
    </location>
</feature>
<feature type="transmembrane region" description="Helical" evidence="1">
    <location>
        <begin position="383"/>
        <end position="402"/>
    </location>
</feature>
<evidence type="ECO:0000256" key="1">
    <source>
        <dbReference type="SAM" id="Phobius"/>
    </source>
</evidence>
<proteinExistence type="predicted"/>